<keyword evidence="3" id="KW-1185">Reference proteome</keyword>
<protein>
    <submittedName>
        <fullName evidence="2">Uncharacterized protein</fullName>
    </submittedName>
</protein>
<dbReference type="EMBL" id="CP103300">
    <property type="protein sequence ID" value="UYM15793.1"/>
    <property type="molecule type" value="Genomic_DNA"/>
</dbReference>
<organism evidence="2 3">
    <name type="scientific">Endozoicomonas euniceicola</name>
    <dbReference type="NCBI Taxonomy" id="1234143"/>
    <lineage>
        <taxon>Bacteria</taxon>
        <taxon>Pseudomonadati</taxon>
        <taxon>Pseudomonadota</taxon>
        <taxon>Gammaproteobacteria</taxon>
        <taxon>Oceanospirillales</taxon>
        <taxon>Endozoicomonadaceae</taxon>
        <taxon>Endozoicomonas</taxon>
    </lineage>
</organism>
<name>A0ABY6GUS9_9GAMM</name>
<feature type="region of interest" description="Disordered" evidence="1">
    <location>
        <begin position="1"/>
        <end position="26"/>
    </location>
</feature>
<evidence type="ECO:0000313" key="2">
    <source>
        <dbReference type="EMBL" id="UYM15793.1"/>
    </source>
</evidence>
<accession>A0ABY6GUS9</accession>
<sequence length="100" mass="10994">MRSLHPVRATTVTTESHEEATGTVTSTTHTFSTAQVYTEVTYISSGIGEACIVTHQDESTTITSIRQDGETSSYIQGRTLEEQEAVEALLKLRRAEDTDE</sequence>
<evidence type="ECO:0000313" key="3">
    <source>
        <dbReference type="Proteomes" id="UP001163255"/>
    </source>
</evidence>
<evidence type="ECO:0000256" key="1">
    <source>
        <dbReference type="SAM" id="MobiDB-lite"/>
    </source>
</evidence>
<reference evidence="2" key="1">
    <citation type="submission" date="2022-10" db="EMBL/GenBank/DDBJ databases">
        <title>Completed Genome Sequence of two octocoral isolated bacterium, Endozoicomonas euniceicola EF212T and Endozoicomonas gorgoniicola PS125T.</title>
        <authorList>
            <person name="Chiou Y.-J."/>
            <person name="Chen Y.-H."/>
        </authorList>
    </citation>
    <scope>NUCLEOTIDE SEQUENCE</scope>
    <source>
        <strain evidence="2">EF212</strain>
    </source>
</reference>
<proteinExistence type="predicted"/>
<dbReference type="Proteomes" id="UP001163255">
    <property type="component" value="Chromosome"/>
</dbReference>
<dbReference type="RefSeq" id="WP_262597984.1">
    <property type="nucleotide sequence ID" value="NZ_CP103300.1"/>
</dbReference>
<gene>
    <name evidence="2" type="ORF">NX720_23700</name>
</gene>